<evidence type="ECO:0000313" key="2">
    <source>
        <dbReference type="EMBL" id="SDT20110.1"/>
    </source>
</evidence>
<sequence>MKKLMILIAAFLFAMQISKAQTEKGDQNLGVNLGYTLQKSNTFNINPGDNTSSTVNNKYNSFSAGPDYSYFIADKLDIGASLSYTTASVNNMDGADISTQSSKSYSATIFIRKYFMYHDKIGFRMGPQIGYFGGTQKQTYSQQPAPYNENTTSNGYTAGFNLDFVYYPAKNIGLSATIANLEYAHTKDNNHSLGHGDSDNLNLDFINNGLNLSVFYVFGNK</sequence>
<evidence type="ECO:0000313" key="3">
    <source>
        <dbReference type="Proteomes" id="UP000199679"/>
    </source>
</evidence>
<dbReference type="RefSeq" id="WP_091373623.1">
    <property type="nucleotide sequence ID" value="NZ_LT629740.1"/>
</dbReference>
<evidence type="ECO:0008006" key="4">
    <source>
        <dbReference type="Google" id="ProtNLM"/>
    </source>
</evidence>
<organism evidence="2 3">
    <name type="scientific">Mucilaginibacter mallensis</name>
    <dbReference type="NCBI Taxonomy" id="652787"/>
    <lineage>
        <taxon>Bacteria</taxon>
        <taxon>Pseudomonadati</taxon>
        <taxon>Bacteroidota</taxon>
        <taxon>Sphingobacteriia</taxon>
        <taxon>Sphingobacteriales</taxon>
        <taxon>Sphingobacteriaceae</taxon>
        <taxon>Mucilaginibacter</taxon>
    </lineage>
</organism>
<feature type="signal peptide" evidence="1">
    <location>
        <begin position="1"/>
        <end position="20"/>
    </location>
</feature>
<protein>
    <recommendedName>
        <fullName evidence="4">Outer membrane protein beta-barrel domain-containing protein</fullName>
    </recommendedName>
</protein>
<feature type="chain" id="PRO_5009266508" description="Outer membrane protein beta-barrel domain-containing protein" evidence="1">
    <location>
        <begin position="21"/>
        <end position="221"/>
    </location>
</feature>
<dbReference type="STRING" id="652787.SAMN05216490_2721"/>
<dbReference type="EMBL" id="LT629740">
    <property type="protein sequence ID" value="SDT20110.1"/>
    <property type="molecule type" value="Genomic_DNA"/>
</dbReference>
<gene>
    <name evidence="2" type="ORF">SAMN05216490_2721</name>
</gene>
<accession>A0A1H1YF78</accession>
<proteinExistence type="predicted"/>
<keyword evidence="1" id="KW-0732">Signal</keyword>
<reference evidence="2 3" key="1">
    <citation type="submission" date="2016-10" db="EMBL/GenBank/DDBJ databases">
        <authorList>
            <person name="de Groot N.N."/>
        </authorList>
    </citation>
    <scope>NUCLEOTIDE SEQUENCE [LARGE SCALE GENOMIC DNA]</scope>
    <source>
        <strain evidence="2 3">MP1X4</strain>
    </source>
</reference>
<dbReference type="Proteomes" id="UP000199679">
    <property type="component" value="Chromosome I"/>
</dbReference>
<name>A0A1H1YF78_MUCMA</name>
<dbReference type="AlphaFoldDB" id="A0A1H1YF78"/>
<keyword evidence="3" id="KW-1185">Reference proteome</keyword>
<evidence type="ECO:0000256" key="1">
    <source>
        <dbReference type="SAM" id="SignalP"/>
    </source>
</evidence>
<dbReference type="OrthoDB" id="945117at2"/>